<evidence type="ECO:0000313" key="5">
    <source>
        <dbReference type="Proteomes" id="UP000318093"/>
    </source>
</evidence>
<evidence type="ECO:0000256" key="3">
    <source>
        <dbReference type="RuleBase" id="RU003939"/>
    </source>
</evidence>
<dbReference type="GO" id="GO:0005829">
    <property type="term" value="C:cytosol"/>
    <property type="evidence" value="ECO:0007669"/>
    <property type="project" value="TreeGrafter"/>
</dbReference>
<name>A0A537JB97_9BACT</name>
<comment type="similarity">
    <text evidence="3">Belongs to the bacterial histone-like protein family.</text>
</comment>
<dbReference type="Gene3D" id="4.10.520.10">
    <property type="entry name" value="IHF-like DNA-binding proteins"/>
    <property type="match status" value="1"/>
</dbReference>
<dbReference type="EMBL" id="VBAN01000265">
    <property type="protein sequence ID" value="TMI80356.1"/>
    <property type="molecule type" value="Genomic_DNA"/>
</dbReference>
<sequence>MTKAQYAAKLAEKLKVSKAEGGRIVDEVTGLLTSTLKKGDRVRFPGFGTFKVSKRKARIARNPQTGEPVKVPARTVPRFTASKELKLAVK</sequence>
<dbReference type="GO" id="GO:0003677">
    <property type="term" value="F:DNA binding"/>
    <property type="evidence" value="ECO:0007669"/>
    <property type="project" value="UniProtKB-KW"/>
</dbReference>
<dbReference type="InterPro" id="IPR010992">
    <property type="entry name" value="IHF-like_DNA-bd_dom_sf"/>
</dbReference>
<gene>
    <name evidence="4" type="ORF">E6H03_08535</name>
</gene>
<proteinExistence type="inferred from homology"/>
<dbReference type="SUPFAM" id="SSF47729">
    <property type="entry name" value="IHF-like DNA-binding proteins"/>
    <property type="match status" value="1"/>
</dbReference>
<evidence type="ECO:0000256" key="2">
    <source>
        <dbReference type="ARBA" id="ARBA00023125"/>
    </source>
</evidence>
<protein>
    <submittedName>
        <fullName evidence="4">HU family DNA-binding protein</fullName>
    </submittedName>
</protein>
<dbReference type="InterPro" id="IPR000119">
    <property type="entry name" value="Hist_DNA-bd"/>
</dbReference>
<keyword evidence="2 4" id="KW-0238">DNA-binding</keyword>
<comment type="caution">
    <text evidence="4">The sequence shown here is derived from an EMBL/GenBank/DDBJ whole genome shotgun (WGS) entry which is preliminary data.</text>
</comment>
<organism evidence="4 5">
    <name type="scientific">Candidatus Segetimicrobium genomatis</name>
    <dbReference type="NCBI Taxonomy" id="2569760"/>
    <lineage>
        <taxon>Bacteria</taxon>
        <taxon>Bacillati</taxon>
        <taxon>Candidatus Sysuimicrobiota</taxon>
        <taxon>Candidatus Sysuimicrobiia</taxon>
        <taxon>Candidatus Sysuimicrobiales</taxon>
        <taxon>Candidatus Segetimicrobiaceae</taxon>
        <taxon>Candidatus Segetimicrobium</taxon>
    </lineage>
</organism>
<dbReference type="PANTHER" id="PTHR33175:SF3">
    <property type="entry name" value="DNA-BINDING PROTEIN HU-BETA"/>
    <property type="match status" value="1"/>
</dbReference>
<dbReference type="AlphaFoldDB" id="A0A537JB97"/>
<dbReference type="Pfam" id="PF00216">
    <property type="entry name" value="Bac_DNA_binding"/>
    <property type="match status" value="1"/>
</dbReference>
<dbReference type="CDD" id="cd13831">
    <property type="entry name" value="HU"/>
    <property type="match status" value="1"/>
</dbReference>
<evidence type="ECO:0000313" key="4">
    <source>
        <dbReference type="EMBL" id="TMI80356.1"/>
    </source>
</evidence>
<dbReference type="PRINTS" id="PR01727">
    <property type="entry name" value="DNABINDINGHU"/>
</dbReference>
<dbReference type="Proteomes" id="UP000318093">
    <property type="component" value="Unassembled WGS sequence"/>
</dbReference>
<dbReference type="InterPro" id="IPR020816">
    <property type="entry name" value="Histone-like_DNA-bd_CS"/>
</dbReference>
<dbReference type="PANTHER" id="PTHR33175">
    <property type="entry name" value="DNA-BINDING PROTEIN HU"/>
    <property type="match status" value="1"/>
</dbReference>
<dbReference type="SMART" id="SM00411">
    <property type="entry name" value="BHL"/>
    <property type="match status" value="1"/>
</dbReference>
<dbReference type="GO" id="GO:0030527">
    <property type="term" value="F:structural constituent of chromatin"/>
    <property type="evidence" value="ECO:0007669"/>
    <property type="project" value="InterPro"/>
</dbReference>
<accession>A0A537JB97</accession>
<evidence type="ECO:0000256" key="1">
    <source>
        <dbReference type="ARBA" id="ARBA00023067"/>
    </source>
</evidence>
<reference evidence="4 5" key="1">
    <citation type="journal article" date="2019" name="Nat. Microbiol.">
        <title>Mediterranean grassland soil C-N compound turnover is dependent on rainfall and depth, and is mediated by genomically divergent microorganisms.</title>
        <authorList>
            <person name="Diamond S."/>
            <person name="Andeer P.F."/>
            <person name="Li Z."/>
            <person name="Crits-Christoph A."/>
            <person name="Burstein D."/>
            <person name="Anantharaman K."/>
            <person name="Lane K.R."/>
            <person name="Thomas B.C."/>
            <person name="Pan C."/>
            <person name="Northen T.R."/>
            <person name="Banfield J.F."/>
        </authorList>
    </citation>
    <scope>NUCLEOTIDE SEQUENCE [LARGE SCALE GENOMIC DNA]</scope>
    <source>
        <strain evidence="4">NP_6</strain>
    </source>
</reference>
<dbReference type="PROSITE" id="PS00045">
    <property type="entry name" value="HISTONE_LIKE"/>
    <property type="match status" value="1"/>
</dbReference>
<dbReference type="GO" id="GO:0030261">
    <property type="term" value="P:chromosome condensation"/>
    <property type="evidence" value="ECO:0007669"/>
    <property type="project" value="UniProtKB-KW"/>
</dbReference>
<keyword evidence="1" id="KW-0226">DNA condensation</keyword>